<feature type="region of interest" description="Disordered" evidence="5">
    <location>
        <begin position="2260"/>
        <end position="2295"/>
    </location>
</feature>
<feature type="domain" description="C2HC/C3H-type" evidence="6">
    <location>
        <begin position="481"/>
        <end position="510"/>
    </location>
</feature>
<feature type="region of interest" description="Disordered" evidence="5">
    <location>
        <begin position="1854"/>
        <end position="1949"/>
    </location>
</feature>
<proteinExistence type="predicted"/>
<feature type="compositionally biased region" description="Basic and acidic residues" evidence="5">
    <location>
        <begin position="1064"/>
        <end position="1079"/>
    </location>
</feature>
<feature type="region of interest" description="Disordered" evidence="5">
    <location>
        <begin position="1441"/>
        <end position="1483"/>
    </location>
</feature>
<feature type="compositionally biased region" description="Acidic residues" evidence="5">
    <location>
        <begin position="750"/>
        <end position="761"/>
    </location>
</feature>
<dbReference type="RefSeq" id="XP_029221203.1">
    <property type="nucleotide sequence ID" value="XM_029362238.1"/>
</dbReference>
<evidence type="ECO:0000313" key="8">
    <source>
        <dbReference type="Proteomes" id="UP000224006"/>
    </source>
</evidence>
<feature type="compositionally biased region" description="Low complexity" evidence="5">
    <location>
        <begin position="588"/>
        <end position="605"/>
    </location>
</feature>
<feature type="compositionally biased region" description="Basic and acidic residues" evidence="5">
    <location>
        <begin position="2105"/>
        <end position="2116"/>
    </location>
</feature>
<evidence type="ECO:0000259" key="6">
    <source>
        <dbReference type="PROSITE" id="PS52027"/>
    </source>
</evidence>
<evidence type="ECO:0000256" key="4">
    <source>
        <dbReference type="PROSITE-ProRule" id="PRU01371"/>
    </source>
</evidence>
<feature type="compositionally biased region" description="Low complexity" evidence="5">
    <location>
        <begin position="2034"/>
        <end position="2049"/>
    </location>
</feature>
<evidence type="ECO:0000256" key="1">
    <source>
        <dbReference type="ARBA" id="ARBA00022723"/>
    </source>
</evidence>
<evidence type="ECO:0000256" key="2">
    <source>
        <dbReference type="ARBA" id="ARBA00022771"/>
    </source>
</evidence>
<dbReference type="VEuPathDB" id="ToxoDB:BESB_036520"/>
<keyword evidence="2 4" id="KW-0863">Zinc-finger</keyword>
<feature type="compositionally biased region" description="Basic residues" evidence="5">
    <location>
        <begin position="2328"/>
        <end position="2338"/>
    </location>
</feature>
<feature type="compositionally biased region" description="Low complexity" evidence="5">
    <location>
        <begin position="1574"/>
        <end position="1595"/>
    </location>
</feature>
<dbReference type="OrthoDB" id="331353at2759"/>
<feature type="region of interest" description="Disordered" evidence="5">
    <location>
        <begin position="2307"/>
        <end position="2353"/>
    </location>
</feature>
<dbReference type="PROSITE" id="PS52027">
    <property type="entry name" value="ZF_C2HC_C3H"/>
    <property type="match status" value="1"/>
</dbReference>
<evidence type="ECO:0000256" key="3">
    <source>
        <dbReference type="ARBA" id="ARBA00022833"/>
    </source>
</evidence>
<feature type="compositionally biased region" description="Basic and acidic residues" evidence="5">
    <location>
        <begin position="1163"/>
        <end position="1175"/>
    </location>
</feature>
<feature type="compositionally biased region" description="Basic and acidic residues" evidence="5">
    <location>
        <begin position="1757"/>
        <end position="1767"/>
    </location>
</feature>
<keyword evidence="1" id="KW-0479">Metal-binding</keyword>
<feature type="compositionally biased region" description="Low complexity" evidence="5">
    <location>
        <begin position="1646"/>
        <end position="1665"/>
    </location>
</feature>
<feature type="compositionally biased region" description="Polar residues" evidence="5">
    <location>
        <begin position="166"/>
        <end position="180"/>
    </location>
</feature>
<gene>
    <name evidence="7" type="ORF">BESB_036520</name>
</gene>
<protein>
    <recommendedName>
        <fullName evidence="6">C2HC/C3H-type domain-containing protein</fullName>
    </recommendedName>
</protein>
<feature type="compositionally biased region" description="Basic and acidic residues" evidence="5">
    <location>
        <begin position="72"/>
        <end position="86"/>
    </location>
</feature>
<dbReference type="GO" id="GO:0008270">
    <property type="term" value="F:zinc ion binding"/>
    <property type="evidence" value="ECO:0007669"/>
    <property type="project" value="UniProtKB-KW"/>
</dbReference>
<comment type="caution">
    <text evidence="7">The sequence shown here is derived from an EMBL/GenBank/DDBJ whole genome shotgun (WGS) entry which is preliminary data.</text>
</comment>
<feature type="region of interest" description="Disordered" evidence="5">
    <location>
        <begin position="774"/>
        <end position="1079"/>
    </location>
</feature>
<feature type="region of interest" description="Disordered" evidence="5">
    <location>
        <begin position="742"/>
        <end position="762"/>
    </location>
</feature>
<feature type="compositionally biased region" description="Basic and acidic residues" evidence="5">
    <location>
        <begin position="1878"/>
        <end position="1888"/>
    </location>
</feature>
<feature type="compositionally biased region" description="Low complexity" evidence="5">
    <location>
        <begin position="959"/>
        <end position="985"/>
    </location>
</feature>
<feature type="compositionally biased region" description="Basic and acidic residues" evidence="5">
    <location>
        <begin position="1191"/>
        <end position="1238"/>
    </location>
</feature>
<dbReference type="Proteomes" id="UP000224006">
    <property type="component" value="Chromosome II"/>
</dbReference>
<feature type="compositionally biased region" description="Basic and acidic residues" evidence="5">
    <location>
        <begin position="1255"/>
        <end position="1267"/>
    </location>
</feature>
<feature type="compositionally biased region" description="Polar residues" evidence="5">
    <location>
        <begin position="1295"/>
        <end position="1315"/>
    </location>
</feature>
<dbReference type="GeneID" id="40308633"/>
<feature type="region of interest" description="Disordered" evidence="5">
    <location>
        <begin position="2372"/>
        <end position="2421"/>
    </location>
</feature>
<feature type="compositionally biased region" description="Low complexity" evidence="5">
    <location>
        <begin position="147"/>
        <end position="156"/>
    </location>
</feature>
<feature type="compositionally biased region" description="Basic and acidic residues" evidence="5">
    <location>
        <begin position="1401"/>
        <end position="1411"/>
    </location>
</feature>
<feature type="compositionally biased region" description="Basic and acidic residues" evidence="5">
    <location>
        <begin position="197"/>
        <end position="216"/>
    </location>
</feature>
<dbReference type="KEGG" id="bbes:BESB_036520"/>
<feature type="region of interest" description="Disordered" evidence="5">
    <location>
        <begin position="519"/>
        <end position="696"/>
    </location>
</feature>
<feature type="compositionally biased region" description="Low complexity" evidence="5">
    <location>
        <begin position="886"/>
        <end position="896"/>
    </location>
</feature>
<feature type="region of interest" description="Disordered" evidence="5">
    <location>
        <begin position="299"/>
        <end position="318"/>
    </location>
</feature>
<feature type="compositionally biased region" description="Basic and acidic residues" evidence="5">
    <location>
        <begin position="131"/>
        <end position="142"/>
    </location>
</feature>
<feature type="region of interest" description="Disordered" evidence="5">
    <location>
        <begin position="2134"/>
        <end position="2172"/>
    </location>
</feature>
<feature type="compositionally biased region" description="Low complexity" evidence="5">
    <location>
        <begin position="532"/>
        <end position="562"/>
    </location>
</feature>
<feature type="compositionally biased region" description="Basic and acidic residues" evidence="5">
    <location>
        <begin position="897"/>
        <end position="913"/>
    </location>
</feature>
<organism evidence="7 8">
    <name type="scientific">Besnoitia besnoiti</name>
    <name type="common">Apicomplexan protozoan</name>
    <dbReference type="NCBI Taxonomy" id="94643"/>
    <lineage>
        <taxon>Eukaryota</taxon>
        <taxon>Sar</taxon>
        <taxon>Alveolata</taxon>
        <taxon>Apicomplexa</taxon>
        <taxon>Conoidasida</taxon>
        <taxon>Coccidia</taxon>
        <taxon>Eucoccidiorida</taxon>
        <taxon>Eimeriorina</taxon>
        <taxon>Sarcocystidae</taxon>
        <taxon>Besnoitia</taxon>
    </lineage>
</organism>
<feature type="region of interest" description="Disordered" evidence="5">
    <location>
        <begin position="22"/>
        <end position="239"/>
    </location>
</feature>
<feature type="region of interest" description="Disordered" evidence="5">
    <location>
        <begin position="1333"/>
        <end position="1355"/>
    </location>
</feature>
<accession>A0A2A9MJ23</accession>
<feature type="compositionally biased region" description="Low complexity" evidence="5">
    <location>
        <begin position="929"/>
        <end position="940"/>
    </location>
</feature>
<keyword evidence="3" id="KW-0862">Zinc</keyword>
<feature type="region of interest" description="Disordered" evidence="5">
    <location>
        <begin position="1565"/>
        <end position="1721"/>
    </location>
</feature>
<evidence type="ECO:0000256" key="5">
    <source>
        <dbReference type="SAM" id="MobiDB-lite"/>
    </source>
</evidence>
<feature type="region of interest" description="Disordered" evidence="5">
    <location>
        <begin position="1733"/>
        <end position="1834"/>
    </location>
</feature>
<sequence>MALLSPPADWATAPGCAVVGPSTEVAERRGEFSTETTTASIDRVSSLAPSPQPRPDSPYEASAGMDGSRAPSARDSKRDTGPEKEQILCLGRESEEAMDEDSASLCAWEVVGPDSAAPPSATRLGGASAADHTEDSHPRVEGDVETLPSAAASEAALPPPSFLSPRMSSQGDTSSLSTRTALGADREGRKGLQVAHTENKEAVRETQAEKLREKLRVMGSERVQLEHEPRAGETESRNPLQTVAASSRILSFADPPAVAPSRLEPLAYPGALSHCGRLLHDLLSVPAADAREPWRVPRRAASALSTGSEAPRSSCDPDGEHALPVVTISPCTSISVDFASSAAAVAGASLLEVEPRGSLLTLPQGHTFSPSPVRTRSREEVPIISLGAAFDVDEEPAGPAGLRTPSSFSGRVSQQHRPGAFPLGPEEVPLFETNINSLDDFVHVVEQKQQEEERMGFGAGGGAGDSMDNADSAEGSKPDEELVPCSLCKRNFAAWRLPRHAQACARAKEARQAFLRRQRALNPPRLIKPAGSPRQQSVPSSQSQAKKATGAAAGTVAASTAAADRRSVSLSSFKGSRRNSRSDGAPQGEPAHADAPAAEAAGVDALHALSPPAGQPAADGESKGVESAAQEGVFEDVELPSSAAAAPQETSRRDMRVDSEASSALEPEVLSETVIAESCSDSEGMPGHGGLRSPVEQLPSSVALDVSVYASSPLSLSYLSDEELSLPASRRGTKREERCLFVQEELQSSEPDEGVASEGEIEQCTLAALADSSYSLSENVGSGRPQSSPSLWRPSSLSISFRSSSSVEDESAHEDASRPSDAESQVPVEESRTSSQALSPPLSMSADDEPVRDSGTAGRPRRGLLGAPKPAAAAPESPRQSGDVKSPLAAPSSLAPRAREAEDLEEPETKVCTEEADEVSPAQQHNEAAEAGGCAGASSALRESLSLPVPEPMSTLKGSLSSLSPRSPPLCASPRPPSRSRSLLPPRKRLSKASSRSASAGSAGEDRPATRQEACSKESRTPGSESTQPELQPPTVLEQRNAAARGKHAPKTAGARAASKPPAVKREGLKNVRPEDRWKMQPTAVCPFCSRTFSVKAHEGHVKVCERMRTSRTTLKPKLAPSPKTKPAAELKKAASPAPTASQPAPKRVPIWLRATHAHAKAKPADEDTEDKKVDASGTKRLAAKAAAAGAEDRSQRADKREARVGQKKPGTEEKRTPEAALRERKGREDWSTREKRGAAHGSSKGDSAQRARAKPGERDSRGRGESGRALVNPEASEASPTDAAVPAGRRCYSEGSQSDSPASRNAVSPDSPSASLKKAFFQLSLARLYAGAPRPEGDVAPSCTEERRHASAERPLSLPAFPPLANPLTDLLFQMFMMGAHANEAKRNLEDGASVEHRFRLPSADEDRRVSRSVTAHPQLPAPPPALQDLVHSLSIRAHAGRSEAESDEGEGVRGTRRSFSASHGDASPRGHSPTTSPHVRLDEERGDNFSQAGCQRQLSAEELVERGDRKPRSYSCVKQPPASSWGARREAHALGEEALVHEVPWGMLPREYFYLKDRETGQQGVRQSAEKSPGSISRLSSISSGSRPAGSSSEHSVATLDDEDSELEEGDEGVAKEAPCHASSGLKSNRVAAGFSSPPNRSASPLRRGVSSSGSRSKAVPPSVVQRNAVKRIHQGRVVSSTSHFDSPRGDASVVSHSSGEDTEGVLPGPELVQAGSKSALKDLIRRSRSQLRRLQSEKDGASRGEAGSVSAACVERRQLLRQERPGAAVRGSGEDKRNAVGSPRRPAVSEVTPPGRSTRTPMQGAARTASSERGDSTPRRSLSKAEVVKAGSRLVAVPQWSKNKLRGLVDEETEIHGQRPGGVPSAGSPTKRRMCRSDSRVERRFSPTGRHTGVDSTPGGDQSAVNGPEDSYLHARAAETPRRDPEHLHDVRSHGDSSKRMQFGDINPVGGRFSDAGFLHTPPTFDVGGARAGTQPPFLGLDPSLPCPPSPSFSRDPLPSSCATSSSLFNGQAFSCGGQEDQRRASGQWESVSSMRGSASARRSSSCMDYAASTRQPQRRVVACDRAGPDFASRDRPGSPPQLHQRSDARAGEAATAIRRTSCHEGGGDKRWAAEGFPSGVVEALSCSVTGDRSLSGTSWRHRAGRGGLLTPSPWAAGSGADDATAPALGTGEVGGGFFGGRLPSGGAQANCERPSSVSAFRGPLAPHSSPAVDCGGGAGFLRRSAGTSAAAVPCAASKAAYPSNLVEYRETIVPQPYRPPQLGDGATARAVRAAKEPVEESSPVAPTERSSAYRVMGSSLNLPPMLGLPRSASPDAAESDRGKISHRSSARRSHASSLQNRTRDADVELRVPESVSLASWPHEMAAKQATDLPGACRPTPTSTLGARPPFPQGYGHPAPTGRPFADSEEAQRNGSSTLHRQVPTFLPRAHAVAQVSGSAQGRSDAASAGCIGGARGVSSEQPIGAPGVVHWEYNCKTGLWRRNDEEVPGMQHPPVRAHLTAKVGGTILSSVAAAPHVIGARRSASHDLALLSTKESGEDVRSLGWLSAVPSVSSPPVVEQFTALHVEQSGVLSSAGIAGFGASPADQGQGPPPLQRQLQQRLLASKSNRWDVSVLRRKAACSGAGTAVVLSGRQSAEEQEKQPHWRSQSLERCNLSLVSQPMVCDKTGGEPFKPARWQPGTGFADADAHAPPAETRAKSDVMGSPHKTAAKDDAGSSIFPRWGGAWLRATRKMFSSAES</sequence>
<dbReference type="EMBL" id="NWUJ01000002">
    <property type="protein sequence ID" value="PFH37194.1"/>
    <property type="molecule type" value="Genomic_DNA"/>
</dbReference>
<feature type="compositionally biased region" description="Basic and acidic residues" evidence="5">
    <location>
        <begin position="650"/>
        <end position="659"/>
    </location>
</feature>
<keyword evidence="8" id="KW-1185">Reference proteome</keyword>
<feature type="compositionally biased region" description="Basic and acidic residues" evidence="5">
    <location>
        <begin position="223"/>
        <end position="236"/>
    </location>
</feature>
<feature type="compositionally biased region" description="Basic and acidic residues" evidence="5">
    <location>
        <begin position="1004"/>
        <end position="1020"/>
    </location>
</feature>
<feature type="compositionally biased region" description="Low complexity" evidence="5">
    <location>
        <begin position="992"/>
        <end position="1003"/>
    </location>
</feature>
<feature type="compositionally biased region" description="Basic and acidic residues" evidence="5">
    <location>
        <begin position="1914"/>
        <end position="1942"/>
    </location>
</feature>
<dbReference type="InterPro" id="IPR049899">
    <property type="entry name" value="Znf_C2HC_C3H"/>
</dbReference>
<evidence type="ECO:0000313" key="7">
    <source>
        <dbReference type="EMBL" id="PFH37194.1"/>
    </source>
</evidence>
<feature type="compositionally biased region" description="Low complexity" evidence="5">
    <location>
        <begin position="1134"/>
        <end position="1146"/>
    </location>
</feature>
<feature type="region of interest" description="Disordered" evidence="5">
    <location>
        <begin position="1504"/>
        <end position="1530"/>
    </location>
</feature>
<feature type="region of interest" description="Disordered" evidence="5">
    <location>
        <begin position="1109"/>
        <end position="1315"/>
    </location>
</feature>
<feature type="region of interest" description="Disordered" evidence="5">
    <location>
        <begin position="1401"/>
        <end position="1428"/>
    </location>
</feature>
<feature type="region of interest" description="Disordered" evidence="5">
    <location>
        <begin position="2016"/>
        <end position="2117"/>
    </location>
</feature>
<feature type="compositionally biased region" description="Polar residues" evidence="5">
    <location>
        <begin position="1021"/>
        <end position="1030"/>
    </location>
</feature>
<name>A0A2A9MJ23_BESBE</name>
<feature type="compositionally biased region" description="Acidic residues" evidence="5">
    <location>
        <begin position="1602"/>
        <end position="1614"/>
    </location>
</feature>
<dbReference type="Pfam" id="PF13913">
    <property type="entry name" value="zf-C2HC_2"/>
    <property type="match status" value="2"/>
</dbReference>
<reference evidence="7 8" key="1">
    <citation type="submission" date="2017-09" db="EMBL/GenBank/DDBJ databases">
        <title>Genome sequencing of Besnoitia besnoiti strain Bb-Ger1.</title>
        <authorList>
            <person name="Schares G."/>
            <person name="Venepally P."/>
            <person name="Lorenzi H.A."/>
        </authorList>
    </citation>
    <scope>NUCLEOTIDE SEQUENCE [LARGE SCALE GENOMIC DNA]</scope>
    <source>
        <strain evidence="7 8">Bb-Ger1</strain>
    </source>
</reference>
<feature type="compositionally biased region" description="Low complexity" evidence="5">
    <location>
        <begin position="787"/>
        <end position="806"/>
    </location>
</feature>
<feature type="region of interest" description="Disordered" evidence="5">
    <location>
        <begin position="2692"/>
        <end position="2719"/>
    </location>
</feature>
<feature type="region of interest" description="Disordered" evidence="5">
    <location>
        <begin position="451"/>
        <end position="481"/>
    </location>
</feature>